<name>A0A923PS80_9BACT</name>
<evidence type="ECO:0000313" key="2">
    <source>
        <dbReference type="EMBL" id="MBC6995827.1"/>
    </source>
</evidence>
<reference evidence="2" key="1">
    <citation type="submission" date="2020-08" db="EMBL/GenBank/DDBJ databases">
        <title>Lewinella bacteria from marine environments.</title>
        <authorList>
            <person name="Zhong Y."/>
        </authorList>
    </citation>
    <scope>NUCLEOTIDE SEQUENCE</scope>
    <source>
        <strain evidence="2">KCTC 42187</strain>
    </source>
</reference>
<evidence type="ECO:0000256" key="1">
    <source>
        <dbReference type="SAM" id="SignalP"/>
    </source>
</evidence>
<feature type="chain" id="PRO_5037550045" evidence="1">
    <location>
        <begin position="26"/>
        <end position="337"/>
    </location>
</feature>
<evidence type="ECO:0000313" key="3">
    <source>
        <dbReference type="Proteomes" id="UP000650081"/>
    </source>
</evidence>
<dbReference type="EMBL" id="JACSIT010000141">
    <property type="protein sequence ID" value="MBC6995827.1"/>
    <property type="molecule type" value="Genomic_DNA"/>
</dbReference>
<protein>
    <submittedName>
        <fullName evidence="2">Uncharacterized protein</fullName>
    </submittedName>
</protein>
<dbReference type="Proteomes" id="UP000650081">
    <property type="component" value="Unassembled WGS sequence"/>
</dbReference>
<keyword evidence="3" id="KW-1185">Reference proteome</keyword>
<dbReference type="SUPFAM" id="SSF63825">
    <property type="entry name" value="YWTD domain"/>
    <property type="match status" value="1"/>
</dbReference>
<keyword evidence="1" id="KW-0732">Signal</keyword>
<accession>A0A923PS80</accession>
<proteinExistence type="predicted"/>
<dbReference type="RefSeq" id="WP_187467848.1">
    <property type="nucleotide sequence ID" value="NZ_JACSIT010000141.1"/>
</dbReference>
<organism evidence="2 3">
    <name type="scientific">Neolewinella lacunae</name>
    <dbReference type="NCBI Taxonomy" id="1517758"/>
    <lineage>
        <taxon>Bacteria</taxon>
        <taxon>Pseudomonadati</taxon>
        <taxon>Bacteroidota</taxon>
        <taxon>Saprospiria</taxon>
        <taxon>Saprospirales</taxon>
        <taxon>Lewinellaceae</taxon>
        <taxon>Neolewinella</taxon>
    </lineage>
</organism>
<sequence length="337" mass="36260">MTYPSFSKLLLLLLTLTALSFTSCDDDDDVLGIDLTDDGTLFMSSNTTGLVGVLDVNDNPLEVETFASAGMDADGIYYDDSDEMVFQVIRSNSTLVNYKDVLDDLDDPNGVDVVNTSTSDFTNGRGLVAIGNSQFVVAQDASAENNNTNAIVIYGFSENSGFTLAKTIPTDFNLWGLEFVDGTVYAVVDNSDSIAVFNNLFDTPDGQTATPDRYIRVDGLVRTHGIAYNEQDDLMVLTDVGAADSDSDGAIFIISNFSTRSNDVFAAADYVRIGGANTRLGNPVDVDYDPDDDRIFVAERLRGGGELLIFQSSATGNTAPIETIPFAGISSLYLNRD</sequence>
<dbReference type="AlphaFoldDB" id="A0A923PS80"/>
<comment type="caution">
    <text evidence="2">The sequence shown here is derived from an EMBL/GenBank/DDBJ whole genome shotgun (WGS) entry which is preliminary data.</text>
</comment>
<gene>
    <name evidence="2" type="ORF">H9S92_16795</name>
</gene>
<feature type="signal peptide" evidence="1">
    <location>
        <begin position="1"/>
        <end position="25"/>
    </location>
</feature>